<dbReference type="RefSeq" id="WP_285567318.1">
    <property type="nucleotide sequence ID" value="NZ_BSTK01000002.1"/>
</dbReference>
<feature type="compositionally biased region" description="Basic and acidic residues" evidence="1">
    <location>
        <begin position="220"/>
        <end position="229"/>
    </location>
</feature>
<organism evidence="2 3">
    <name type="scientific">Actinoallomurus iriomotensis</name>
    <dbReference type="NCBI Taxonomy" id="478107"/>
    <lineage>
        <taxon>Bacteria</taxon>
        <taxon>Bacillati</taxon>
        <taxon>Actinomycetota</taxon>
        <taxon>Actinomycetes</taxon>
        <taxon>Streptosporangiales</taxon>
        <taxon>Thermomonosporaceae</taxon>
        <taxon>Actinoallomurus</taxon>
    </lineage>
</organism>
<evidence type="ECO:0000313" key="2">
    <source>
        <dbReference type="EMBL" id="GLY83154.1"/>
    </source>
</evidence>
<dbReference type="Proteomes" id="UP001165074">
    <property type="component" value="Unassembled WGS sequence"/>
</dbReference>
<feature type="region of interest" description="Disordered" evidence="1">
    <location>
        <begin position="209"/>
        <end position="229"/>
    </location>
</feature>
<evidence type="ECO:0000313" key="3">
    <source>
        <dbReference type="Proteomes" id="UP001165074"/>
    </source>
</evidence>
<keyword evidence="3" id="KW-1185">Reference proteome</keyword>
<gene>
    <name evidence="2" type="ORF">Airi02_010840</name>
</gene>
<evidence type="ECO:0008006" key="4">
    <source>
        <dbReference type="Google" id="ProtNLM"/>
    </source>
</evidence>
<evidence type="ECO:0000256" key="1">
    <source>
        <dbReference type="SAM" id="MobiDB-lite"/>
    </source>
</evidence>
<accession>A0A9W6VXD9</accession>
<dbReference type="EMBL" id="BSTK01000002">
    <property type="protein sequence ID" value="GLY83154.1"/>
    <property type="molecule type" value="Genomic_DNA"/>
</dbReference>
<dbReference type="AlphaFoldDB" id="A0A9W6VXD9"/>
<sequence length="229" mass="25222">MRPSPRRLAAAVTHGPGDVRRTLGMETATRRLLLGGVMPLWLGAGLADWYRHRQTRIETTAGPRESAIHLLMMTETGVPVMLGLFCEVNAGVLLASAGALGLHGATAYWDQAYAEERRRVTPIEQHLHSLLEVVPLMATGFLTALHWDQARALVGGGRRTPRFRLRLKRHDPLSRSTRTGLIAALVLFGALPYAEEMWRCLRARPTLRALPAPPEPATEALREPDQAPA</sequence>
<proteinExistence type="predicted"/>
<protein>
    <recommendedName>
        <fullName evidence="4">Diguanylate cyclase</fullName>
    </recommendedName>
</protein>
<reference evidence="2" key="1">
    <citation type="submission" date="2023-03" db="EMBL/GenBank/DDBJ databases">
        <title>Actinoallomurus iriomotensis NBRC 103684.</title>
        <authorList>
            <person name="Ichikawa N."/>
            <person name="Sato H."/>
            <person name="Tonouchi N."/>
        </authorList>
    </citation>
    <scope>NUCLEOTIDE SEQUENCE</scope>
    <source>
        <strain evidence="2">NBRC 103684</strain>
    </source>
</reference>
<comment type="caution">
    <text evidence="2">The sequence shown here is derived from an EMBL/GenBank/DDBJ whole genome shotgun (WGS) entry which is preliminary data.</text>
</comment>
<name>A0A9W6VXD9_9ACTN</name>